<evidence type="ECO:0000313" key="10">
    <source>
        <dbReference type="Proteomes" id="UP000239181"/>
    </source>
</evidence>
<dbReference type="RefSeq" id="WP_105593678.1">
    <property type="nucleotide sequence ID" value="NZ_PDET01000010.1"/>
</dbReference>
<dbReference type="AlphaFoldDB" id="A0A2S9IA77"/>
<dbReference type="Pfam" id="PF01032">
    <property type="entry name" value="FecCD"/>
    <property type="match status" value="1"/>
</dbReference>
<gene>
    <name evidence="9" type="ORF">CQW29_15725</name>
</gene>
<feature type="transmembrane region" description="Helical" evidence="8">
    <location>
        <begin position="112"/>
        <end position="129"/>
    </location>
</feature>
<evidence type="ECO:0000256" key="1">
    <source>
        <dbReference type="ARBA" id="ARBA00004651"/>
    </source>
</evidence>
<reference evidence="9 10" key="1">
    <citation type="submission" date="2017-10" db="EMBL/GenBank/DDBJ databases">
        <title>Draft genome of two endophytic bacteria isolated from 'guarana' Paullinia cupana (Mart.) Ducke.</title>
        <authorList>
            <person name="Siqueira K.A."/>
            <person name="Liotti R.G."/>
            <person name="Mendes T.A."/>
            <person name="Soares M.A."/>
        </authorList>
    </citation>
    <scope>NUCLEOTIDE SEQUENCE [LARGE SCALE GENOMIC DNA]</scope>
    <source>
        <strain evidence="9 10">342</strain>
    </source>
</reference>
<dbReference type="GO" id="GO:0022857">
    <property type="term" value="F:transmembrane transporter activity"/>
    <property type="evidence" value="ECO:0007669"/>
    <property type="project" value="InterPro"/>
</dbReference>
<dbReference type="Proteomes" id="UP000239181">
    <property type="component" value="Unassembled WGS sequence"/>
</dbReference>
<name>A0A2S9IA77_9GAMM</name>
<dbReference type="CDD" id="cd06550">
    <property type="entry name" value="TM_ABC_iron-siderophores_like"/>
    <property type="match status" value="1"/>
</dbReference>
<dbReference type="SUPFAM" id="SSF81345">
    <property type="entry name" value="ABC transporter involved in vitamin B12 uptake, BtuC"/>
    <property type="match status" value="1"/>
</dbReference>
<comment type="caution">
    <text evidence="9">The sequence shown here is derived from an EMBL/GenBank/DDBJ whole genome shotgun (WGS) entry which is preliminary data.</text>
</comment>
<sequence length="349" mass="36826">MKYQDLPITGRVWQWRRFSFRLSLRNLLVCCCLLVLALVLGCYAMTVGRLPIGIPQVLAALSGSGDEGIFGHVIRNIRLPRVLVALFVGAALGVSGAIFQSISRNVLGSPDIIGFTTGAASGAIMQIVLFDGGTLQVVIWSLAGGMLTALLVYLLARQGGAVRGYRLILTGIGVGAILSAFNGLLLVKGDLDNSIMANLWLSGTTAARSWDHAIPVIVGVIVLLPLVLLGAHRLNLMEMGDDLARQLGVPVERMRLLMLFAGVMLAAVATSATGPIAFVALAAPQLVVRLTAGRGVPVMGAALMGACLLILADLFTQLMPVGITVPVGRMTGIIGGIYLLWLLTRTRQI</sequence>
<evidence type="ECO:0000256" key="6">
    <source>
        <dbReference type="ARBA" id="ARBA00022989"/>
    </source>
</evidence>
<protein>
    <submittedName>
        <fullName evidence="9">Fe(3+)-siderophore ABC transporter permease</fullName>
    </submittedName>
</protein>
<keyword evidence="7 8" id="KW-0472">Membrane</keyword>
<keyword evidence="5 8" id="KW-0812">Transmembrane</keyword>
<feature type="transmembrane region" description="Helical" evidence="8">
    <location>
        <begin position="213"/>
        <end position="235"/>
    </location>
</feature>
<proteinExistence type="inferred from homology"/>
<dbReference type="InterPro" id="IPR000522">
    <property type="entry name" value="ABC_transptr_permease_BtuC"/>
</dbReference>
<evidence type="ECO:0000256" key="8">
    <source>
        <dbReference type="SAM" id="Phobius"/>
    </source>
</evidence>
<comment type="similarity">
    <text evidence="2">Belongs to the binding-protein-dependent transport system permease family. FecCD subfamily.</text>
</comment>
<dbReference type="InterPro" id="IPR037294">
    <property type="entry name" value="ABC_BtuC-like"/>
</dbReference>
<organism evidence="9 10">
    <name type="scientific">Pantoea coffeiphila</name>
    <dbReference type="NCBI Taxonomy" id="1465635"/>
    <lineage>
        <taxon>Bacteria</taxon>
        <taxon>Pseudomonadati</taxon>
        <taxon>Pseudomonadota</taxon>
        <taxon>Gammaproteobacteria</taxon>
        <taxon>Enterobacterales</taxon>
        <taxon>Erwiniaceae</taxon>
        <taxon>Pantoea</taxon>
    </lineage>
</organism>
<dbReference type="OrthoDB" id="9055647at2"/>
<dbReference type="GO" id="GO:0033214">
    <property type="term" value="P:siderophore-iron import into cell"/>
    <property type="evidence" value="ECO:0007669"/>
    <property type="project" value="TreeGrafter"/>
</dbReference>
<keyword evidence="10" id="KW-1185">Reference proteome</keyword>
<dbReference type="Gene3D" id="1.10.3470.10">
    <property type="entry name" value="ABC transporter involved in vitamin B12 uptake, BtuC"/>
    <property type="match status" value="1"/>
</dbReference>
<evidence type="ECO:0000256" key="3">
    <source>
        <dbReference type="ARBA" id="ARBA00022448"/>
    </source>
</evidence>
<feature type="transmembrane region" description="Helical" evidence="8">
    <location>
        <begin position="82"/>
        <end position="100"/>
    </location>
</feature>
<dbReference type="GO" id="GO:0005886">
    <property type="term" value="C:plasma membrane"/>
    <property type="evidence" value="ECO:0007669"/>
    <property type="project" value="UniProtKB-SubCell"/>
</dbReference>
<keyword evidence="3" id="KW-0813">Transport</keyword>
<evidence type="ECO:0000256" key="2">
    <source>
        <dbReference type="ARBA" id="ARBA00007935"/>
    </source>
</evidence>
<feature type="transmembrane region" description="Helical" evidence="8">
    <location>
        <begin position="135"/>
        <end position="155"/>
    </location>
</feature>
<dbReference type="EMBL" id="PDET01000010">
    <property type="protein sequence ID" value="PRD14614.1"/>
    <property type="molecule type" value="Genomic_DNA"/>
</dbReference>
<dbReference type="PANTHER" id="PTHR30472:SF24">
    <property type="entry name" value="FERRIC ENTEROBACTIN TRANSPORT SYSTEM PERMEASE PROTEIN FEPG"/>
    <property type="match status" value="1"/>
</dbReference>
<comment type="subcellular location">
    <subcellularLocation>
        <location evidence="1">Cell membrane</location>
        <topology evidence="1">Multi-pass membrane protein</topology>
    </subcellularLocation>
</comment>
<feature type="transmembrane region" description="Helical" evidence="8">
    <location>
        <begin position="256"/>
        <end position="283"/>
    </location>
</feature>
<feature type="transmembrane region" description="Helical" evidence="8">
    <location>
        <begin position="327"/>
        <end position="344"/>
    </location>
</feature>
<keyword evidence="4" id="KW-1003">Cell membrane</keyword>
<evidence type="ECO:0000256" key="5">
    <source>
        <dbReference type="ARBA" id="ARBA00022692"/>
    </source>
</evidence>
<evidence type="ECO:0000256" key="4">
    <source>
        <dbReference type="ARBA" id="ARBA00022475"/>
    </source>
</evidence>
<evidence type="ECO:0000256" key="7">
    <source>
        <dbReference type="ARBA" id="ARBA00023136"/>
    </source>
</evidence>
<accession>A0A2S9IA77</accession>
<evidence type="ECO:0000313" key="9">
    <source>
        <dbReference type="EMBL" id="PRD14614.1"/>
    </source>
</evidence>
<keyword evidence="6 8" id="KW-1133">Transmembrane helix</keyword>
<feature type="transmembrane region" description="Helical" evidence="8">
    <location>
        <begin position="167"/>
        <end position="187"/>
    </location>
</feature>
<dbReference type="PANTHER" id="PTHR30472">
    <property type="entry name" value="FERRIC ENTEROBACTIN TRANSPORT SYSTEM PERMEASE PROTEIN"/>
    <property type="match status" value="1"/>
</dbReference>